<gene>
    <name evidence="4" type="ORF">VC83_05665</name>
</gene>
<dbReference type="RefSeq" id="XP_024323106.1">
    <property type="nucleotide sequence ID" value="XM_024469281.1"/>
</dbReference>
<dbReference type="InterPro" id="IPR036249">
    <property type="entry name" value="Thioredoxin-like_sf"/>
</dbReference>
<comment type="similarity">
    <text evidence="1">Belongs to the phosducin family.</text>
</comment>
<dbReference type="PANTHER" id="PTHR46052:SF1">
    <property type="entry name" value="PHOSDUCIN-LIKE PROTEIN"/>
    <property type="match status" value="1"/>
</dbReference>
<feature type="region of interest" description="Disordered" evidence="2">
    <location>
        <begin position="1"/>
        <end position="80"/>
    </location>
</feature>
<dbReference type="InterPro" id="IPR051499">
    <property type="entry name" value="Phosducin-like_reg"/>
</dbReference>
<reference evidence="4" key="1">
    <citation type="submission" date="2016-03" db="EMBL/GenBank/DDBJ databases">
        <title>Updated assembly of Pseudogymnoascus destructans, the fungus causing white-nose syndrome of bats.</title>
        <authorList>
            <person name="Palmer J.M."/>
            <person name="Drees K.P."/>
            <person name="Foster J.T."/>
            <person name="Lindner D.L."/>
        </authorList>
    </citation>
    <scope>NUCLEOTIDE SEQUENCE [LARGE SCALE GENOMIC DNA]</scope>
    <source>
        <strain evidence="4">20631-21</strain>
    </source>
</reference>
<evidence type="ECO:0000256" key="1">
    <source>
        <dbReference type="ARBA" id="ARBA00009686"/>
    </source>
</evidence>
<accession>A0A177A7X5</accession>
<feature type="domain" description="Phosducin" evidence="3">
    <location>
        <begin position="114"/>
        <end position="258"/>
    </location>
</feature>
<evidence type="ECO:0000259" key="3">
    <source>
        <dbReference type="Pfam" id="PF02114"/>
    </source>
</evidence>
<dbReference type="GeneID" id="36288730"/>
<dbReference type="Pfam" id="PF02114">
    <property type="entry name" value="Phosducin"/>
    <property type="match status" value="1"/>
</dbReference>
<name>A0A177A7X5_9PEZI</name>
<dbReference type="SUPFAM" id="SSF52833">
    <property type="entry name" value="Thioredoxin-like"/>
    <property type="match status" value="1"/>
</dbReference>
<dbReference type="Proteomes" id="UP000077154">
    <property type="component" value="Unassembled WGS sequence"/>
</dbReference>
<protein>
    <recommendedName>
        <fullName evidence="3">Phosducin domain-containing protein</fullName>
    </recommendedName>
</protein>
<dbReference type="CDD" id="cd02987">
    <property type="entry name" value="Phd_like_Phd"/>
    <property type="match status" value="1"/>
</dbReference>
<proteinExistence type="inferred from homology"/>
<dbReference type="EMBL" id="KV441399">
    <property type="protein sequence ID" value="OAF57820.1"/>
    <property type="molecule type" value="Genomic_DNA"/>
</dbReference>
<dbReference type="Gene3D" id="3.40.30.10">
    <property type="entry name" value="Glutaredoxin"/>
    <property type="match status" value="1"/>
</dbReference>
<sequence>MTAQTPAQEEFQAMLDKAWFGGAPSDRHPEDANGGADEIDEADEEARHREQQMEEAMRAPSGGRGGRLNLPPPSFDSGRTTGVKGVIADARSFEQARREGLGRVEGAGGEEALEEDEEFLEKWREERRRELERDGSDIRNRRTSPSVRRFGRFDEVDALGYLDAIEKVGWETVVVVFVYDIECAVSQVIEEALTPLVATHPEIHFVKVHYDDIEFDNAGVPAMLAYKQQGELFANLTYIIDQIPEDTNFDTQALKNVLRKHKVL</sequence>
<dbReference type="OrthoDB" id="70588at2759"/>
<dbReference type="AlphaFoldDB" id="A0A177A7X5"/>
<dbReference type="InterPro" id="IPR001200">
    <property type="entry name" value="Phosducin"/>
</dbReference>
<dbReference type="PANTHER" id="PTHR46052">
    <property type="entry name" value="PHOSDUCIN-LIKE PROTEIN"/>
    <property type="match status" value="1"/>
</dbReference>
<dbReference type="InterPro" id="IPR024253">
    <property type="entry name" value="Phosducin_thioredoxin-like_dom"/>
</dbReference>
<dbReference type="GO" id="GO:0008277">
    <property type="term" value="P:regulation of G protein-coupled receptor signaling pathway"/>
    <property type="evidence" value="ECO:0007669"/>
    <property type="project" value="InterPro"/>
</dbReference>
<feature type="compositionally biased region" description="Basic and acidic residues" evidence="2">
    <location>
        <begin position="45"/>
        <end position="57"/>
    </location>
</feature>
<evidence type="ECO:0000313" key="4">
    <source>
        <dbReference type="EMBL" id="OAF57820.1"/>
    </source>
</evidence>
<dbReference type="eggNOG" id="KOG3171">
    <property type="taxonomic scope" value="Eukaryota"/>
</dbReference>
<evidence type="ECO:0000256" key="2">
    <source>
        <dbReference type="SAM" id="MobiDB-lite"/>
    </source>
</evidence>
<dbReference type="VEuPathDB" id="FungiDB:GMDG_08181"/>
<organism evidence="4">
    <name type="scientific">Pseudogymnoascus destructans</name>
    <dbReference type="NCBI Taxonomy" id="655981"/>
    <lineage>
        <taxon>Eukaryota</taxon>
        <taxon>Fungi</taxon>
        <taxon>Dikarya</taxon>
        <taxon>Ascomycota</taxon>
        <taxon>Pezizomycotina</taxon>
        <taxon>Leotiomycetes</taxon>
        <taxon>Thelebolales</taxon>
        <taxon>Thelebolaceae</taxon>
        <taxon>Pseudogymnoascus</taxon>
    </lineage>
</organism>